<keyword evidence="1" id="KW-0812">Transmembrane</keyword>
<dbReference type="KEGG" id="pin:Ping_1486"/>
<sequence>MKKDKVLSPIKQMQQDVKNGGSKYKAFARYQAAGGQPEPGSMALAMIPDKAAVKQYRWMNTLILLMYWLPVGALYAAGAFMQGNFYLGHLLVPMIVTYFVLKKSAISYYFFIYLSAKVIYEAFNSSSDNNLFLSFVTVYCSLLIVLTIKTKLKLFPYQSFFQQKKKPDGTFFFTSEPK</sequence>
<keyword evidence="1" id="KW-0472">Membrane</keyword>
<keyword evidence="1" id="KW-1133">Transmembrane helix</keyword>
<dbReference type="RefSeq" id="WP_011769861.1">
    <property type="nucleotide sequence ID" value="NC_008709.1"/>
</dbReference>
<evidence type="ECO:0000313" key="2">
    <source>
        <dbReference type="EMBL" id="ABM03301.1"/>
    </source>
</evidence>
<dbReference type="OrthoDB" id="7059429at2"/>
<dbReference type="AlphaFoldDB" id="A1SUY6"/>
<dbReference type="EMBL" id="CP000510">
    <property type="protein sequence ID" value="ABM03301.1"/>
    <property type="molecule type" value="Genomic_DNA"/>
</dbReference>
<protein>
    <submittedName>
        <fullName evidence="2">Uncharacterized protein</fullName>
    </submittedName>
</protein>
<feature type="transmembrane region" description="Helical" evidence="1">
    <location>
        <begin position="83"/>
        <end position="101"/>
    </location>
</feature>
<gene>
    <name evidence="2" type="ordered locus">Ping_1486</name>
</gene>
<evidence type="ECO:0000256" key="1">
    <source>
        <dbReference type="SAM" id="Phobius"/>
    </source>
</evidence>
<organism evidence="2 3">
    <name type="scientific">Psychromonas ingrahamii (strain DSM 17664 / CCUG 51855 / 37)</name>
    <dbReference type="NCBI Taxonomy" id="357804"/>
    <lineage>
        <taxon>Bacteria</taxon>
        <taxon>Pseudomonadati</taxon>
        <taxon>Pseudomonadota</taxon>
        <taxon>Gammaproteobacteria</taxon>
        <taxon>Alteromonadales</taxon>
        <taxon>Psychromonadaceae</taxon>
        <taxon>Psychromonas</taxon>
    </lineage>
</organism>
<name>A1SUY6_PSYIN</name>
<evidence type="ECO:0000313" key="3">
    <source>
        <dbReference type="Proteomes" id="UP000000639"/>
    </source>
</evidence>
<dbReference type="HOGENOM" id="CLU_1509398_0_0_6"/>
<accession>A1SUY6</accession>
<reference evidence="2 3" key="1">
    <citation type="submission" date="2007-01" db="EMBL/GenBank/DDBJ databases">
        <title>Complete sequence of Psychromonas ingrahamii 37.</title>
        <authorList>
            <consortium name="US DOE Joint Genome Institute"/>
            <person name="Copeland A."/>
            <person name="Lucas S."/>
            <person name="Lapidus A."/>
            <person name="Barry K."/>
            <person name="Detter J.C."/>
            <person name="Glavina del Rio T."/>
            <person name="Hammon N."/>
            <person name="Israni S."/>
            <person name="Dalin E."/>
            <person name="Tice H."/>
            <person name="Pitluck S."/>
            <person name="Thompson L.S."/>
            <person name="Brettin T."/>
            <person name="Bruce D."/>
            <person name="Han C."/>
            <person name="Tapia R."/>
            <person name="Schmutz J."/>
            <person name="Larimer F."/>
            <person name="Land M."/>
            <person name="Hauser L."/>
            <person name="Kyrpides N."/>
            <person name="Ivanova N."/>
            <person name="Staley J."/>
            <person name="Richardson P."/>
        </authorList>
    </citation>
    <scope>NUCLEOTIDE SEQUENCE [LARGE SCALE GENOMIC DNA]</scope>
    <source>
        <strain evidence="2 3">37</strain>
    </source>
</reference>
<dbReference type="STRING" id="357804.Ping_1486"/>
<proteinExistence type="predicted"/>
<feature type="transmembrane region" description="Helical" evidence="1">
    <location>
        <begin position="58"/>
        <end position="77"/>
    </location>
</feature>
<dbReference type="Proteomes" id="UP000000639">
    <property type="component" value="Chromosome"/>
</dbReference>
<feature type="transmembrane region" description="Helical" evidence="1">
    <location>
        <begin position="131"/>
        <end position="148"/>
    </location>
</feature>
<keyword evidence="3" id="KW-1185">Reference proteome</keyword>